<dbReference type="SMART" id="SM00418">
    <property type="entry name" value="HTH_ARSR"/>
    <property type="match status" value="1"/>
</dbReference>
<dbReference type="InterPro" id="IPR001845">
    <property type="entry name" value="HTH_ArsR_DNA-bd_dom"/>
</dbReference>
<comment type="caution">
    <text evidence="2">The sequence shown here is derived from an EMBL/GenBank/DDBJ whole genome shotgun (WGS) entry which is preliminary data.</text>
</comment>
<accession>A0A933NYD0</accession>
<dbReference type="Gene3D" id="1.10.10.10">
    <property type="entry name" value="Winged helix-like DNA-binding domain superfamily/Winged helix DNA-binding domain"/>
    <property type="match status" value="1"/>
</dbReference>
<dbReference type="Proteomes" id="UP000782610">
    <property type="component" value="Unassembled WGS sequence"/>
</dbReference>
<evidence type="ECO:0000313" key="3">
    <source>
        <dbReference type="Proteomes" id="UP000782610"/>
    </source>
</evidence>
<proteinExistence type="predicted"/>
<protein>
    <submittedName>
        <fullName evidence="2">Winged helix-turn-helix transcriptional regulator</fullName>
    </submittedName>
</protein>
<dbReference type="Pfam" id="PF12840">
    <property type="entry name" value="HTH_20"/>
    <property type="match status" value="1"/>
</dbReference>
<gene>
    <name evidence="2" type="ORF">HY834_07415</name>
</gene>
<feature type="domain" description="HTH arsR-type" evidence="1">
    <location>
        <begin position="1"/>
        <end position="92"/>
    </location>
</feature>
<dbReference type="PANTHER" id="PTHR38600:SF2">
    <property type="entry name" value="SLL0088 PROTEIN"/>
    <property type="match status" value="1"/>
</dbReference>
<dbReference type="GO" id="GO:0003700">
    <property type="term" value="F:DNA-binding transcription factor activity"/>
    <property type="evidence" value="ECO:0007669"/>
    <property type="project" value="InterPro"/>
</dbReference>
<dbReference type="NCBIfam" id="NF033788">
    <property type="entry name" value="HTH_metalloreg"/>
    <property type="match status" value="1"/>
</dbReference>
<dbReference type="SUPFAM" id="SSF46785">
    <property type="entry name" value="Winged helix' DNA-binding domain"/>
    <property type="match status" value="1"/>
</dbReference>
<organism evidence="2 3">
    <name type="scientific">Devosia nanyangense</name>
    <dbReference type="NCBI Taxonomy" id="1228055"/>
    <lineage>
        <taxon>Bacteria</taxon>
        <taxon>Pseudomonadati</taxon>
        <taxon>Pseudomonadota</taxon>
        <taxon>Alphaproteobacteria</taxon>
        <taxon>Hyphomicrobiales</taxon>
        <taxon>Devosiaceae</taxon>
        <taxon>Devosia</taxon>
    </lineage>
</organism>
<dbReference type="InterPro" id="IPR036390">
    <property type="entry name" value="WH_DNA-bd_sf"/>
</dbReference>
<dbReference type="CDD" id="cd00090">
    <property type="entry name" value="HTH_ARSR"/>
    <property type="match status" value="1"/>
</dbReference>
<sequence>MQTDHLTATFSALADPTRRAILARLAAGEATVTELAEPFSISLPAISRHLKVLEAAGLISRGRDAQWRPCRIETGQLEAVEGWVGRYRKLWQARFEKMDAYLAEIQKGNPDGPKQ</sequence>
<reference evidence="2" key="1">
    <citation type="submission" date="2020-07" db="EMBL/GenBank/DDBJ databases">
        <title>Huge and variable diversity of episymbiotic CPR bacteria and DPANN archaea in groundwater ecosystems.</title>
        <authorList>
            <person name="He C.Y."/>
            <person name="Keren R."/>
            <person name="Whittaker M."/>
            <person name="Farag I.F."/>
            <person name="Doudna J."/>
            <person name="Cate J.H.D."/>
            <person name="Banfield J.F."/>
        </authorList>
    </citation>
    <scope>NUCLEOTIDE SEQUENCE</scope>
    <source>
        <strain evidence="2">NC_groundwater_1586_Pr3_B-0.1um_66_15</strain>
    </source>
</reference>
<dbReference type="AlphaFoldDB" id="A0A933NYD0"/>
<dbReference type="EMBL" id="JACRAF010000022">
    <property type="protein sequence ID" value="MBI4921563.1"/>
    <property type="molecule type" value="Genomic_DNA"/>
</dbReference>
<dbReference type="PANTHER" id="PTHR38600">
    <property type="entry name" value="TRANSCRIPTIONAL REGULATORY PROTEIN"/>
    <property type="match status" value="1"/>
</dbReference>
<dbReference type="PROSITE" id="PS50987">
    <property type="entry name" value="HTH_ARSR_2"/>
    <property type="match status" value="1"/>
</dbReference>
<dbReference type="PRINTS" id="PR00778">
    <property type="entry name" value="HTHARSR"/>
</dbReference>
<evidence type="ECO:0000259" key="1">
    <source>
        <dbReference type="PROSITE" id="PS50987"/>
    </source>
</evidence>
<name>A0A933NYD0_9HYPH</name>
<evidence type="ECO:0000313" key="2">
    <source>
        <dbReference type="EMBL" id="MBI4921563.1"/>
    </source>
</evidence>
<dbReference type="InterPro" id="IPR011991">
    <property type="entry name" value="ArsR-like_HTH"/>
</dbReference>
<dbReference type="InterPro" id="IPR036388">
    <property type="entry name" value="WH-like_DNA-bd_sf"/>
</dbReference>